<dbReference type="GO" id="GO:0032541">
    <property type="term" value="C:cortical endoplasmic reticulum"/>
    <property type="evidence" value="ECO:0007669"/>
    <property type="project" value="TreeGrafter"/>
</dbReference>
<dbReference type="AlphaFoldDB" id="A0A5A8DJ10"/>
<protein>
    <recommendedName>
        <fullName evidence="11">Protein ARV</fullName>
    </recommendedName>
</protein>
<dbReference type="InterPro" id="IPR039667">
    <property type="entry name" value="Dolichyldiphosphatase_PAP2"/>
</dbReference>
<sequence length="652" mass="68686">MLFGLPATELVEDDLEPFKFTHVVYQKGDLLGKLMALLSLAPIFIMVSYATLVASRRDLRTISLVVGQLLNELLNTALKHWIKQPRPVALVRFHLGSYGMPSDHAQFMFFAAAYVLLFASLRWGQPLYARAGWCLAAVCFAAAVALSRVYLMYHTPEQILVGALVGSVAGVAWFAVTEALLQPSFRAVAETPLARWLLVRDCSDCRDVLTAEFEATRGPSDRSLGGRLPARGHLGSVANARKSAPVAWMRVPIHEAIARVGGPTAGTPVCVECGSPVQALYLRFSQGNIRLTRCPTCGETADPYLEMDAVLVLVDLILLRRPVYRHLLVNLLPRRPDSFALLSRILLAVIASLALAKLYLVATTSSALPLESTAGLIPFRARRLLLSAVRGQRSPLEDAVTFALTATLENTVFAVGTAVTLLLLGAAAAPAQGTAAVAVGSCAIPPVWIAVSMAEAADPAAGADGAGGSGAAGTRPARGEAPLVARGGWTQPRPSEVAYGAFKALTWFCVSAAACLWGADGSLCPGDPEEDGGDDLLVTLPERPAVGPGAGAKLLEAQPMAWLMLGLAVAVALTASSWPRLYSVAGLIWDITALELAVVTAFTRASNAAAIGALTNRSWIEASLAVGGGFACEALTSTILWAVGLSDAITHL</sequence>
<feature type="transmembrane region" description="Helical" evidence="11">
    <location>
        <begin position="104"/>
        <end position="121"/>
    </location>
</feature>
<keyword evidence="3 11" id="KW-0813">Transport</keyword>
<evidence type="ECO:0000313" key="14">
    <source>
        <dbReference type="Proteomes" id="UP000322899"/>
    </source>
</evidence>
<dbReference type="Pfam" id="PF01569">
    <property type="entry name" value="PAP2"/>
    <property type="match status" value="1"/>
</dbReference>
<comment type="caution">
    <text evidence="13">The sequence shown here is derived from an EMBL/GenBank/DDBJ whole genome shotgun (WGS) entry which is preliminary data.</text>
</comment>
<keyword evidence="9 11" id="KW-0443">Lipid metabolism</keyword>
<dbReference type="UniPathway" id="UPA00378"/>
<feature type="transmembrane region" description="Helical" evidence="11">
    <location>
        <begin position="34"/>
        <end position="54"/>
    </location>
</feature>
<dbReference type="GO" id="GO:0005794">
    <property type="term" value="C:Golgi apparatus"/>
    <property type="evidence" value="ECO:0007669"/>
    <property type="project" value="TreeGrafter"/>
</dbReference>
<dbReference type="InterPro" id="IPR007290">
    <property type="entry name" value="Arv1"/>
</dbReference>
<name>A0A5A8DJ10_CAFRO</name>
<accession>A0A5A8DJ10</accession>
<comment type="function">
    <text evidence="11">Mediator of sterol homeostasis involved in sterol uptake, trafficking and distribution into membranes.</text>
</comment>
<dbReference type="GO" id="GO:0016125">
    <property type="term" value="P:sterol metabolic process"/>
    <property type="evidence" value="ECO:0007669"/>
    <property type="project" value="UniProtKB-UniRule"/>
</dbReference>
<evidence type="ECO:0000256" key="2">
    <source>
        <dbReference type="ARBA" id="ARBA00009187"/>
    </source>
</evidence>
<dbReference type="Pfam" id="PF04161">
    <property type="entry name" value="Arv1"/>
    <property type="match status" value="1"/>
</dbReference>
<evidence type="ECO:0000259" key="12">
    <source>
        <dbReference type="SMART" id="SM00014"/>
    </source>
</evidence>
<dbReference type="GO" id="GO:0032366">
    <property type="term" value="P:intracellular sterol transport"/>
    <property type="evidence" value="ECO:0007669"/>
    <property type="project" value="UniProtKB-UniRule"/>
</dbReference>
<keyword evidence="7 11" id="KW-1133">Transmembrane helix</keyword>
<dbReference type="Gene3D" id="1.20.144.10">
    <property type="entry name" value="Phosphatidic acid phosphatase type 2/haloperoxidase"/>
    <property type="match status" value="1"/>
</dbReference>
<comment type="similarity">
    <text evidence="2 11">Belongs to the ARV1 family.</text>
</comment>
<keyword evidence="10 11" id="KW-0472">Membrane</keyword>
<organism evidence="13 14">
    <name type="scientific">Cafeteria roenbergensis</name>
    <name type="common">Marine flagellate</name>
    <dbReference type="NCBI Taxonomy" id="33653"/>
    <lineage>
        <taxon>Eukaryota</taxon>
        <taxon>Sar</taxon>
        <taxon>Stramenopiles</taxon>
        <taxon>Bigyra</taxon>
        <taxon>Opalozoa</taxon>
        <taxon>Bicosoecida</taxon>
        <taxon>Cafeteriaceae</taxon>
        <taxon>Cafeteria</taxon>
    </lineage>
</organism>
<dbReference type="EMBL" id="VLTO01000100">
    <property type="protein sequence ID" value="KAA0164634.1"/>
    <property type="molecule type" value="Genomic_DNA"/>
</dbReference>
<keyword evidence="8 11" id="KW-0445">Lipid transport</keyword>
<gene>
    <name evidence="13" type="ORF">FNF27_07775</name>
</gene>
<feature type="transmembrane region" description="Helical" evidence="11">
    <location>
        <begin position="159"/>
        <end position="176"/>
    </location>
</feature>
<keyword evidence="11" id="KW-0746">Sphingolipid metabolism</keyword>
<keyword evidence="5" id="KW-0378">Hydrolase</keyword>
<dbReference type="GO" id="GO:0016787">
    <property type="term" value="F:hydrolase activity"/>
    <property type="evidence" value="ECO:0007669"/>
    <property type="project" value="UniProtKB-KW"/>
</dbReference>
<feature type="domain" description="Phosphatidic acid phosphatase type 2/haloperoxidase" evidence="12">
    <location>
        <begin position="61"/>
        <end position="174"/>
    </location>
</feature>
<comment type="subcellular location">
    <subcellularLocation>
        <location evidence="1 11">Endoplasmic reticulum membrane</location>
        <topology evidence="1 11">Multi-pass membrane protein</topology>
    </subcellularLocation>
</comment>
<feature type="transmembrane region" description="Helical" evidence="11">
    <location>
        <begin position="133"/>
        <end position="153"/>
    </location>
</feature>
<evidence type="ECO:0000256" key="1">
    <source>
        <dbReference type="ARBA" id="ARBA00004477"/>
    </source>
</evidence>
<keyword evidence="4 11" id="KW-0812">Transmembrane</keyword>
<proteinExistence type="inferred from homology"/>
<dbReference type="CDD" id="cd03382">
    <property type="entry name" value="PAP2_dolichyldiphosphatase"/>
    <property type="match status" value="1"/>
</dbReference>
<dbReference type="SMART" id="SM00014">
    <property type="entry name" value="acidPPc"/>
    <property type="match status" value="1"/>
</dbReference>
<evidence type="ECO:0000256" key="6">
    <source>
        <dbReference type="ARBA" id="ARBA00022824"/>
    </source>
</evidence>
<comment type="function">
    <text evidence="11">Regulates also the sphingolipid metabolism.</text>
</comment>
<evidence type="ECO:0000256" key="9">
    <source>
        <dbReference type="ARBA" id="ARBA00023098"/>
    </source>
</evidence>
<dbReference type="GO" id="GO:0006665">
    <property type="term" value="P:sphingolipid metabolic process"/>
    <property type="evidence" value="ECO:0007669"/>
    <property type="project" value="UniProtKB-UniRule"/>
</dbReference>
<dbReference type="PANTHER" id="PTHR14467">
    <property type="entry name" value="ARV1"/>
    <property type="match status" value="1"/>
</dbReference>
<dbReference type="GO" id="GO:0005789">
    <property type="term" value="C:endoplasmic reticulum membrane"/>
    <property type="evidence" value="ECO:0007669"/>
    <property type="project" value="UniProtKB-SubCell"/>
</dbReference>
<keyword evidence="6 11" id="KW-0256">Endoplasmic reticulum</keyword>
<evidence type="ECO:0000256" key="8">
    <source>
        <dbReference type="ARBA" id="ARBA00023055"/>
    </source>
</evidence>
<evidence type="ECO:0000313" key="13">
    <source>
        <dbReference type="EMBL" id="KAA0164634.1"/>
    </source>
</evidence>
<reference evidence="13 14" key="1">
    <citation type="submission" date="2019-07" db="EMBL/GenBank/DDBJ databases">
        <title>Genomes of Cafeteria roenbergensis.</title>
        <authorList>
            <person name="Fischer M.G."/>
            <person name="Hackl T."/>
            <person name="Roman M."/>
        </authorList>
    </citation>
    <scope>NUCLEOTIDE SEQUENCE [LARGE SCALE GENOMIC DNA]</scope>
    <source>
        <strain evidence="13 14">E4-10P</strain>
    </source>
</reference>
<dbReference type="Proteomes" id="UP000322899">
    <property type="component" value="Unassembled WGS sequence"/>
</dbReference>
<evidence type="ECO:0000256" key="10">
    <source>
        <dbReference type="ARBA" id="ARBA00023136"/>
    </source>
</evidence>
<dbReference type="OrthoDB" id="302705at2759"/>
<dbReference type="SUPFAM" id="SSF48317">
    <property type="entry name" value="Acid phosphatase/Vanadium-dependent haloperoxidase"/>
    <property type="match status" value="1"/>
</dbReference>
<evidence type="ECO:0000256" key="4">
    <source>
        <dbReference type="ARBA" id="ARBA00022692"/>
    </source>
</evidence>
<dbReference type="InterPro" id="IPR036938">
    <property type="entry name" value="PAP2/HPO_sf"/>
</dbReference>
<evidence type="ECO:0000256" key="11">
    <source>
        <dbReference type="RuleBase" id="RU368065"/>
    </source>
</evidence>
<evidence type="ECO:0000256" key="3">
    <source>
        <dbReference type="ARBA" id="ARBA00022448"/>
    </source>
</evidence>
<dbReference type="PANTHER" id="PTHR14467:SF0">
    <property type="entry name" value="PROTEIN ARV1"/>
    <property type="match status" value="1"/>
</dbReference>
<evidence type="ECO:0000256" key="7">
    <source>
        <dbReference type="ARBA" id="ARBA00022989"/>
    </source>
</evidence>
<dbReference type="GO" id="GO:0097036">
    <property type="term" value="P:regulation of plasma membrane sterol distribution"/>
    <property type="evidence" value="ECO:0007669"/>
    <property type="project" value="UniProtKB-UniRule"/>
</dbReference>
<evidence type="ECO:0000256" key="5">
    <source>
        <dbReference type="ARBA" id="ARBA00022801"/>
    </source>
</evidence>
<dbReference type="InterPro" id="IPR000326">
    <property type="entry name" value="PAP2/HPO"/>
</dbReference>